<sequence>MTNRLTYDRFRPLLLIALIGAVYAASKKLPILLQMLLYRFGGAAGLPIDDLSRNLNAVYVIVAAAEIIPLAVLYRRVFPRLWERPPEPKRRLSPAQSGLVIVLGAFGAMGLSMLWLLFADGVLSALPFIHRQLTQFNQSMAAVDSGSYLWSFLAACVCGPIVEELIFRGLIFGCLRQLFKTPMWPVLISAALFGIWHENAVQAAFAGILGVIFAVVYDQTGRLWINIAIHMLNNFFATPPPAINRTAIPDNIYLAAVVLILPMIGVYIHLFAAKKPRFLQRLGKGRRHPPES</sequence>
<evidence type="ECO:0000313" key="4">
    <source>
        <dbReference type="Proteomes" id="UP000004754"/>
    </source>
</evidence>
<keyword evidence="3" id="KW-0645">Protease</keyword>
<feature type="transmembrane region" description="Helical" evidence="1">
    <location>
        <begin position="148"/>
        <end position="166"/>
    </location>
</feature>
<dbReference type="GO" id="GO:0080120">
    <property type="term" value="P:CAAX-box protein maturation"/>
    <property type="evidence" value="ECO:0007669"/>
    <property type="project" value="UniProtKB-ARBA"/>
</dbReference>
<keyword evidence="3" id="KW-0378">Hydrolase</keyword>
<dbReference type="InterPro" id="IPR003675">
    <property type="entry name" value="Rce1/LyrA-like_dom"/>
</dbReference>
<keyword evidence="1" id="KW-0812">Transmembrane</keyword>
<dbReference type="HOGENOM" id="CLU_066413_2_0_9"/>
<feature type="transmembrane region" description="Helical" evidence="1">
    <location>
        <begin position="178"/>
        <end position="195"/>
    </location>
</feature>
<evidence type="ECO:0000259" key="2">
    <source>
        <dbReference type="Pfam" id="PF02517"/>
    </source>
</evidence>
<organism evidence="3 4">
    <name type="scientific">Pseudoramibacter alactolyticus ATCC 23263</name>
    <dbReference type="NCBI Taxonomy" id="887929"/>
    <lineage>
        <taxon>Bacteria</taxon>
        <taxon>Bacillati</taxon>
        <taxon>Bacillota</taxon>
        <taxon>Clostridia</taxon>
        <taxon>Eubacteriales</taxon>
        <taxon>Eubacteriaceae</taxon>
        <taxon>Pseudoramibacter</taxon>
    </lineage>
</organism>
<dbReference type="eggNOG" id="COG1266">
    <property type="taxonomic scope" value="Bacteria"/>
</dbReference>
<dbReference type="PANTHER" id="PTHR36435">
    <property type="entry name" value="SLR1288 PROTEIN"/>
    <property type="match status" value="1"/>
</dbReference>
<keyword evidence="4" id="KW-1185">Reference proteome</keyword>
<dbReference type="AlphaFoldDB" id="E6MH82"/>
<name>E6MH82_9FIRM</name>
<dbReference type="GO" id="GO:0004175">
    <property type="term" value="F:endopeptidase activity"/>
    <property type="evidence" value="ECO:0007669"/>
    <property type="project" value="UniProtKB-ARBA"/>
</dbReference>
<feature type="transmembrane region" description="Helical" evidence="1">
    <location>
        <begin position="252"/>
        <end position="272"/>
    </location>
</feature>
<keyword evidence="1" id="KW-0472">Membrane</keyword>
<comment type="caution">
    <text evidence="3">The sequence shown here is derived from an EMBL/GenBank/DDBJ whole genome shotgun (WGS) entry which is preliminary data.</text>
</comment>
<reference evidence="3 4" key="1">
    <citation type="submission" date="2010-12" db="EMBL/GenBank/DDBJ databases">
        <authorList>
            <person name="Muzny D."/>
            <person name="Qin X."/>
            <person name="Deng J."/>
            <person name="Jiang H."/>
            <person name="Liu Y."/>
            <person name="Qu J."/>
            <person name="Song X.-Z."/>
            <person name="Zhang L."/>
            <person name="Thornton R."/>
            <person name="Coyle M."/>
            <person name="Francisco L."/>
            <person name="Jackson L."/>
            <person name="Javaid M."/>
            <person name="Korchina V."/>
            <person name="Kovar C."/>
            <person name="Mata R."/>
            <person name="Mathew T."/>
            <person name="Ngo R."/>
            <person name="Nguyen L."/>
            <person name="Nguyen N."/>
            <person name="Okwuonu G."/>
            <person name="Ongeri F."/>
            <person name="Pham C."/>
            <person name="Simmons D."/>
            <person name="Wilczek-Boney K."/>
            <person name="Hale W."/>
            <person name="Jakkamsetti A."/>
            <person name="Pham P."/>
            <person name="Ruth R."/>
            <person name="San Lucas F."/>
            <person name="Warren J."/>
            <person name="Zhang J."/>
            <person name="Zhao Z."/>
            <person name="Zhou C."/>
            <person name="Zhu D."/>
            <person name="Lee S."/>
            <person name="Bess C."/>
            <person name="Blankenburg K."/>
            <person name="Forbes L."/>
            <person name="Fu Q."/>
            <person name="Gubbala S."/>
            <person name="Hirani K."/>
            <person name="Jayaseelan J.C."/>
            <person name="Lara F."/>
            <person name="Munidasa M."/>
            <person name="Palculict T."/>
            <person name="Patil S."/>
            <person name="Pu L.-L."/>
            <person name="Saada N."/>
            <person name="Tang L."/>
            <person name="Weissenberger G."/>
            <person name="Zhu Y."/>
            <person name="Hemphill L."/>
            <person name="Shang Y."/>
            <person name="Youmans B."/>
            <person name="Ayvaz T."/>
            <person name="Ross M."/>
            <person name="Santibanez J."/>
            <person name="Aqrawi P."/>
            <person name="Gross S."/>
            <person name="Joshi V."/>
            <person name="Fowler G."/>
            <person name="Nazareth L."/>
            <person name="Reid J."/>
            <person name="Worley K."/>
            <person name="Petrosino J."/>
            <person name="Highlander S."/>
            <person name="Gibbs R."/>
        </authorList>
    </citation>
    <scope>NUCLEOTIDE SEQUENCE [LARGE SCALE GENOMIC DNA]</scope>
    <source>
        <strain evidence="3 4">ATCC 23263</strain>
    </source>
</reference>
<evidence type="ECO:0000313" key="3">
    <source>
        <dbReference type="EMBL" id="EFV01972.1"/>
    </source>
</evidence>
<dbReference type="RefSeq" id="WP_006598789.1">
    <property type="nucleotide sequence ID" value="NZ_GL622359.1"/>
</dbReference>
<feature type="transmembrane region" description="Helical" evidence="1">
    <location>
        <begin position="98"/>
        <end position="118"/>
    </location>
</feature>
<gene>
    <name evidence="3" type="ORF">HMP0721_1367</name>
</gene>
<feature type="transmembrane region" description="Helical" evidence="1">
    <location>
        <begin position="201"/>
        <end position="217"/>
    </location>
</feature>
<dbReference type="PANTHER" id="PTHR36435:SF1">
    <property type="entry name" value="CAAX AMINO TERMINAL PROTEASE FAMILY PROTEIN"/>
    <property type="match status" value="1"/>
</dbReference>
<dbReference type="GO" id="GO:0006508">
    <property type="term" value="P:proteolysis"/>
    <property type="evidence" value="ECO:0007669"/>
    <property type="project" value="UniProtKB-KW"/>
</dbReference>
<feature type="transmembrane region" description="Helical" evidence="1">
    <location>
        <begin position="57"/>
        <end position="77"/>
    </location>
</feature>
<evidence type="ECO:0000256" key="1">
    <source>
        <dbReference type="SAM" id="Phobius"/>
    </source>
</evidence>
<dbReference type="STRING" id="887929.HMP0721_1367"/>
<proteinExistence type="predicted"/>
<dbReference type="EMBL" id="AEQN01000016">
    <property type="protein sequence ID" value="EFV01972.1"/>
    <property type="molecule type" value="Genomic_DNA"/>
</dbReference>
<accession>E6MH82</accession>
<dbReference type="Proteomes" id="UP000004754">
    <property type="component" value="Unassembled WGS sequence"/>
</dbReference>
<feature type="domain" description="CAAX prenyl protease 2/Lysostaphin resistance protein A-like" evidence="2">
    <location>
        <begin position="147"/>
        <end position="236"/>
    </location>
</feature>
<dbReference type="InterPro" id="IPR052710">
    <property type="entry name" value="CAAX_protease"/>
</dbReference>
<keyword evidence="1" id="KW-1133">Transmembrane helix</keyword>
<dbReference type="Pfam" id="PF02517">
    <property type="entry name" value="Rce1-like"/>
    <property type="match status" value="1"/>
</dbReference>
<protein>
    <submittedName>
        <fullName evidence="3">CAAX amino terminal protease family protein</fullName>
    </submittedName>
</protein>
<dbReference type="OrthoDB" id="9782250at2"/>